<gene>
    <name evidence="5" type="primary">coaE</name>
    <name evidence="8" type="ORF">G4D64_07630</name>
    <name evidence="7" type="ORF">H1Z61_08015</name>
</gene>
<dbReference type="Proteomes" id="UP000472971">
    <property type="component" value="Unassembled WGS sequence"/>
</dbReference>
<comment type="pathway">
    <text evidence="5">Cofactor biosynthesis; coenzyme A biosynthesis; CoA from (R)-pantothenate: step 5/5.</text>
</comment>
<protein>
    <recommendedName>
        <fullName evidence="5 6">Dephospho-CoA kinase</fullName>
        <ecNumber evidence="5 6">2.7.1.24</ecNumber>
    </recommendedName>
    <alternativeName>
        <fullName evidence="5">Dephosphocoenzyme A kinase</fullName>
    </alternativeName>
</protein>
<dbReference type="AlphaFoldDB" id="A0A6B3VVY2"/>
<evidence type="ECO:0000313" key="10">
    <source>
        <dbReference type="Proteomes" id="UP000570010"/>
    </source>
</evidence>
<dbReference type="RefSeq" id="WP_163241770.1">
    <property type="nucleotide sequence ID" value="NZ_CP082780.1"/>
</dbReference>
<evidence type="ECO:0000256" key="1">
    <source>
        <dbReference type="ARBA" id="ARBA00009018"/>
    </source>
</evidence>
<dbReference type="InterPro" id="IPR027417">
    <property type="entry name" value="P-loop_NTPase"/>
</dbReference>
<dbReference type="HAMAP" id="MF_00376">
    <property type="entry name" value="Dephospho_CoA_kinase"/>
    <property type="match status" value="1"/>
</dbReference>
<comment type="catalytic activity">
    <reaction evidence="5">
        <text>3'-dephospho-CoA + ATP = ADP + CoA + H(+)</text>
        <dbReference type="Rhea" id="RHEA:18245"/>
        <dbReference type="ChEBI" id="CHEBI:15378"/>
        <dbReference type="ChEBI" id="CHEBI:30616"/>
        <dbReference type="ChEBI" id="CHEBI:57287"/>
        <dbReference type="ChEBI" id="CHEBI:57328"/>
        <dbReference type="ChEBI" id="CHEBI:456216"/>
        <dbReference type="EC" id="2.7.1.24"/>
    </reaction>
</comment>
<evidence type="ECO:0000256" key="2">
    <source>
        <dbReference type="ARBA" id="ARBA00022741"/>
    </source>
</evidence>
<keyword evidence="5 8" id="KW-0418">Kinase</keyword>
<dbReference type="FunFam" id="3.40.50.300:FF:000485">
    <property type="entry name" value="Dephospho-CoA kinase CAB5"/>
    <property type="match status" value="1"/>
</dbReference>
<dbReference type="GO" id="GO:0015937">
    <property type="term" value="P:coenzyme A biosynthetic process"/>
    <property type="evidence" value="ECO:0007669"/>
    <property type="project" value="UniProtKB-UniRule"/>
</dbReference>
<keyword evidence="5 8" id="KW-0808">Transferase</keyword>
<evidence type="ECO:0000313" key="8">
    <source>
        <dbReference type="EMBL" id="NEY81388.1"/>
    </source>
</evidence>
<comment type="similarity">
    <text evidence="1 5">Belongs to the CoaE family.</text>
</comment>
<evidence type="ECO:0000256" key="3">
    <source>
        <dbReference type="ARBA" id="ARBA00022840"/>
    </source>
</evidence>
<reference evidence="8 9" key="1">
    <citation type="submission" date="2020-02" db="EMBL/GenBank/DDBJ databases">
        <title>Bacillus aquiflavi sp. nov., isolated from yellow water of strong flavor Chinese baijiu in Yibin region of China.</title>
        <authorList>
            <person name="Xie J."/>
        </authorList>
    </citation>
    <scope>NUCLEOTIDE SEQUENCE [LARGE SCALE GENOMIC DNA]</scope>
    <source>
        <strain evidence="8 9">3H-10</strain>
    </source>
</reference>
<comment type="function">
    <text evidence="5">Catalyzes the phosphorylation of the 3'-hydroxyl group of dephosphocoenzyme A to form coenzyme A.</text>
</comment>
<comment type="caution">
    <text evidence="8">The sequence shown here is derived from an EMBL/GenBank/DDBJ whole genome shotgun (WGS) entry which is preliminary data.</text>
</comment>
<keyword evidence="4 5" id="KW-0173">Coenzyme A biosynthesis</keyword>
<evidence type="ECO:0000313" key="7">
    <source>
        <dbReference type="EMBL" id="MBA4537091.1"/>
    </source>
</evidence>
<dbReference type="UniPathway" id="UPA00241">
    <property type="reaction ID" value="UER00356"/>
</dbReference>
<sequence length="204" mass="23114">MSIIIGLTGGIASGKSTVANMLKERGMTVIDADIEARLAVEKGEKAYESIVEQFGKDILQQDGAIDRVKLGSIIFHHEEKRKQLNSIVHPAVRKRMIEKKTLAETRGEKIIVMDLPLLFENKLMHMVDKTILVYVNESVQLKRLMERNQLSREEAIARIQSQMPLDEKKHLADAVIDNNQTLEETEHQLVNILHQWGLVETQGA</sequence>
<proteinExistence type="inferred from homology"/>
<dbReference type="GO" id="GO:0005737">
    <property type="term" value="C:cytoplasm"/>
    <property type="evidence" value="ECO:0007669"/>
    <property type="project" value="UniProtKB-SubCell"/>
</dbReference>
<dbReference type="PANTHER" id="PTHR10695">
    <property type="entry name" value="DEPHOSPHO-COA KINASE-RELATED"/>
    <property type="match status" value="1"/>
</dbReference>
<dbReference type="CDD" id="cd02022">
    <property type="entry name" value="DPCK"/>
    <property type="match status" value="1"/>
</dbReference>
<dbReference type="EC" id="2.7.1.24" evidence="5 6"/>
<evidence type="ECO:0000256" key="6">
    <source>
        <dbReference type="NCBIfam" id="TIGR00152"/>
    </source>
</evidence>
<dbReference type="EMBL" id="JACEIO010000015">
    <property type="protein sequence ID" value="MBA4537091.1"/>
    <property type="molecule type" value="Genomic_DNA"/>
</dbReference>
<dbReference type="GO" id="GO:0004140">
    <property type="term" value="F:dephospho-CoA kinase activity"/>
    <property type="evidence" value="ECO:0007669"/>
    <property type="project" value="UniProtKB-UniRule"/>
</dbReference>
<evidence type="ECO:0000256" key="5">
    <source>
        <dbReference type="HAMAP-Rule" id="MF_00376"/>
    </source>
</evidence>
<dbReference type="EMBL" id="JAAIWN010000014">
    <property type="protein sequence ID" value="NEY81388.1"/>
    <property type="molecule type" value="Genomic_DNA"/>
</dbReference>
<keyword evidence="5" id="KW-0963">Cytoplasm</keyword>
<keyword evidence="2 5" id="KW-0547">Nucleotide-binding</keyword>
<dbReference type="SUPFAM" id="SSF52540">
    <property type="entry name" value="P-loop containing nucleoside triphosphate hydrolases"/>
    <property type="match status" value="1"/>
</dbReference>
<reference evidence="7 10" key="2">
    <citation type="submission" date="2020-07" db="EMBL/GenBank/DDBJ databases">
        <authorList>
            <person name="Feng H."/>
        </authorList>
    </citation>
    <scope>NUCLEOTIDE SEQUENCE [LARGE SCALE GENOMIC DNA]</scope>
    <source>
        <strain evidence="10">s-12</strain>
        <strain evidence="7">S-12</strain>
    </source>
</reference>
<dbReference type="Proteomes" id="UP000570010">
    <property type="component" value="Unassembled WGS sequence"/>
</dbReference>
<dbReference type="InterPro" id="IPR001977">
    <property type="entry name" value="Depp_CoAkinase"/>
</dbReference>
<dbReference type="NCBIfam" id="TIGR00152">
    <property type="entry name" value="dephospho-CoA kinase"/>
    <property type="match status" value="1"/>
</dbReference>
<organism evidence="8 9">
    <name type="scientific">Bacillus aquiflavi</name>
    <dbReference type="NCBI Taxonomy" id="2672567"/>
    <lineage>
        <taxon>Bacteria</taxon>
        <taxon>Bacillati</taxon>
        <taxon>Bacillota</taxon>
        <taxon>Bacilli</taxon>
        <taxon>Bacillales</taxon>
        <taxon>Bacillaceae</taxon>
        <taxon>Bacillus</taxon>
    </lineage>
</organism>
<comment type="subcellular location">
    <subcellularLocation>
        <location evidence="5">Cytoplasm</location>
    </subcellularLocation>
</comment>
<dbReference type="PANTHER" id="PTHR10695:SF46">
    <property type="entry name" value="BIFUNCTIONAL COENZYME A SYNTHASE-RELATED"/>
    <property type="match status" value="1"/>
</dbReference>
<dbReference type="GO" id="GO:0005524">
    <property type="term" value="F:ATP binding"/>
    <property type="evidence" value="ECO:0007669"/>
    <property type="project" value="UniProtKB-UniRule"/>
</dbReference>
<feature type="binding site" evidence="5">
    <location>
        <begin position="12"/>
        <end position="17"/>
    </location>
    <ligand>
        <name>ATP</name>
        <dbReference type="ChEBI" id="CHEBI:30616"/>
    </ligand>
</feature>
<keyword evidence="9" id="KW-1185">Reference proteome</keyword>
<evidence type="ECO:0000256" key="4">
    <source>
        <dbReference type="ARBA" id="ARBA00022993"/>
    </source>
</evidence>
<dbReference type="PROSITE" id="PS51219">
    <property type="entry name" value="DPCK"/>
    <property type="match status" value="1"/>
</dbReference>
<dbReference type="Gene3D" id="3.40.50.300">
    <property type="entry name" value="P-loop containing nucleotide triphosphate hydrolases"/>
    <property type="match status" value="1"/>
</dbReference>
<keyword evidence="3 5" id="KW-0067">ATP-binding</keyword>
<name>A0A6B3VVY2_9BACI</name>
<evidence type="ECO:0000313" key="9">
    <source>
        <dbReference type="Proteomes" id="UP000472971"/>
    </source>
</evidence>
<dbReference type="Pfam" id="PF01121">
    <property type="entry name" value="CoaE"/>
    <property type="match status" value="1"/>
</dbReference>
<accession>A0A6B3VVY2</accession>